<feature type="region of interest" description="Disordered" evidence="1">
    <location>
        <begin position="130"/>
        <end position="262"/>
    </location>
</feature>
<feature type="domain" description="Pcf11 Clp1-ID" evidence="2">
    <location>
        <begin position="356"/>
        <end position="388"/>
    </location>
</feature>
<proteinExistence type="predicted"/>
<dbReference type="InterPro" id="IPR021605">
    <property type="entry name" value="Pcf11_Clp1-ID"/>
</dbReference>
<dbReference type="OrthoDB" id="2129491at2759"/>
<dbReference type="InterPro" id="IPR054127">
    <property type="entry name" value="Pcf11_C"/>
</dbReference>
<dbReference type="Pfam" id="PF11526">
    <property type="entry name" value="Pfc11_Clp1_ID"/>
    <property type="match status" value="1"/>
</dbReference>
<dbReference type="GO" id="GO:0031124">
    <property type="term" value="P:mRNA 3'-end processing"/>
    <property type="evidence" value="ECO:0007669"/>
    <property type="project" value="InterPro"/>
</dbReference>
<feature type="compositionally biased region" description="Basic and acidic residues" evidence="1">
    <location>
        <begin position="528"/>
        <end position="538"/>
    </location>
</feature>
<dbReference type="PANTHER" id="PTHR15921:SF3">
    <property type="entry name" value="PRE-MRNA CLEAVAGE COMPLEX 2 PROTEIN PCF11"/>
    <property type="match status" value="1"/>
</dbReference>
<accession>A0A167CDR9</accession>
<protein>
    <submittedName>
        <fullName evidence="4">Pcf11p</fullName>
    </submittedName>
</protein>
<dbReference type="PANTHER" id="PTHR15921">
    <property type="entry name" value="PRE-MRNA CLEAVAGE COMPLEX II"/>
    <property type="match status" value="1"/>
</dbReference>
<dbReference type="GO" id="GO:0003729">
    <property type="term" value="F:mRNA binding"/>
    <property type="evidence" value="ECO:0007669"/>
    <property type="project" value="InterPro"/>
</dbReference>
<evidence type="ECO:0000313" key="4">
    <source>
        <dbReference type="EMBL" id="ANB11560.1"/>
    </source>
</evidence>
<evidence type="ECO:0000256" key="1">
    <source>
        <dbReference type="SAM" id="MobiDB-lite"/>
    </source>
</evidence>
<dbReference type="Proteomes" id="UP000189580">
    <property type="component" value="Chromosome c"/>
</dbReference>
<feature type="compositionally biased region" description="Low complexity" evidence="1">
    <location>
        <begin position="160"/>
        <end position="169"/>
    </location>
</feature>
<feature type="compositionally biased region" description="Gly residues" evidence="1">
    <location>
        <begin position="183"/>
        <end position="197"/>
    </location>
</feature>
<dbReference type="GO" id="GO:0006369">
    <property type="term" value="P:termination of RNA polymerase II transcription"/>
    <property type="evidence" value="ECO:0007669"/>
    <property type="project" value="InterPro"/>
</dbReference>
<evidence type="ECO:0000313" key="5">
    <source>
        <dbReference type="Proteomes" id="UP000189580"/>
    </source>
</evidence>
<feature type="domain" description="Pcf11 C-terminal" evidence="3">
    <location>
        <begin position="422"/>
        <end position="473"/>
    </location>
</feature>
<sequence>MSKIEKFLAHAKATMEEQLRRRYQQEQQQLQMQQMHQAQQQQQQQYNNLQAFSDNQNPLSQPALLVEIDRLIDLTGQRKAYDSNDVDAEKQLAILSQLRKVISTQPLPTTMLPSIQKQLVVFSQKEMERLGQRMGPGGPGGPNGPGGPGGPGGPMGGPGYDQYPPYNNGPNGGPYGYNDRNYGPGGPGFGPGHGPGPNHGSRRGDHRNSPGPNFLTGSNAAPIANARPGGLPVGLPTGPRAQQQPIPTGPGGGASGTKGPGAAALPASLISSLTSAGLLNLNGSSRASSTEPGSRSGTPLTEVVDLNSISLQKPRPSLIEKLYSDIPNQCSNCGKRFRNDQQHLKSAHLDWHFRVNKRLLDENRSQSRCWYLTAEQWIEYKDEEEILGIAPDDDDGDKKGGSGKSKSELKELDLEELRNRKVIAPSDKRLAALPCPICQEKFNSVWDDDEEEWVWKNAMRVQNRIFHATCYAEAERSGGDLLQRILGTTPASSRPTPPPAAAPAPIDLASIIASVKRKAEENDNDLGPDDHRIKREKV</sequence>
<keyword evidence="5" id="KW-1185">Reference proteome</keyword>
<dbReference type="RefSeq" id="XP_018734037.1">
    <property type="nucleotide sequence ID" value="XM_018881444.1"/>
</dbReference>
<dbReference type="Pfam" id="PF21936">
    <property type="entry name" value="Pcf11_C"/>
    <property type="match status" value="1"/>
</dbReference>
<feature type="compositionally biased region" description="Low complexity" evidence="1">
    <location>
        <begin position="228"/>
        <end position="246"/>
    </location>
</feature>
<organism evidence="4 5">
    <name type="scientific">Sugiyamaella lignohabitans</name>
    <dbReference type="NCBI Taxonomy" id="796027"/>
    <lineage>
        <taxon>Eukaryota</taxon>
        <taxon>Fungi</taxon>
        <taxon>Dikarya</taxon>
        <taxon>Ascomycota</taxon>
        <taxon>Saccharomycotina</taxon>
        <taxon>Dipodascomycetes</taxon>
        <taxon>Dipodascales</taxon>
        <taxon>Trichomonascaceae</taxon>
        <taxon>Sugiyamaella</taxon>
    </lineage>
</organism>
<name>A0A167CDR9_9ASCO</name>
<dbReference type="KEGG" id="slb:AWJ20_4380"/>
<evidence type="ECO:0000259" key="3">
    <source>
        <dbReference type="Pfam" id="PF21936"/>
    </source>
</evidence>
<dbReference type="GO" id="GO:0005737">
    <property type="term" value="C:cytoplasm"/>
    <property type="evidence" value="ECO:0007669"/>
    <property type="project" value="TreeGrafter"/>
</dbReference>
<dbReference type="GO" id="GO:0005849">
    <property type="term" value="C:mRNA cleavage factor complex"/>
    <property type="evidence" value="ECO:0007669"/>
    <property type="project" value="InterPro"/>
</dbReference>
<dbReference type="GeneID" id="30036506"/>
<dbReference type="EMBL" id="CP014500">
    <property type="protein sequence ID" value="ANB11560.1"/>
    <property type="molecule type" value="Genomic_DNA"/>
</dbReference>
<feature type="region of interest" description="Disordered" evidence="1">
    <location>
        <begin position="518"/>
        <end position="538"/>
    </location>
</feature>
<feature type="compositionally biased region" description="Gly residues" evidence="1">
    <location>
        <begin position="134"/>
        <end position="159"/>
    </location>
</feature>
<reference evidence="4 5" key="1">
    <citation type="submission" date="2016-02" db="EMBL/GenBank/DDBJ databases">
        <title>Complete genome sequence and transcriptome regulation of the pentose utilising yeast Sugiyamaella lignohabitans.</title>
        <authorList>
            <person name="Bellasio M."/>
            <person name="Peymann A."/>
            <person name="Valli M."/>
            <person name="Sipitzky M."/>
            <person name="Graf A."/>
            <person name="Sauer M."/>
            <person name="Marx H."/>
            <person name="Mattanovich D."/>
        </authorList>
    </citation>
    <scope>NUCLEOTIDE SEQUENCE [LARGE SCALE GENOMIC DNA]</scope>
    <source>
        <strain evidence="4 5">CBS 10342</strain>
    </source>
</reference>
<dbReference type="InterPro" id="IPR045154">
    <property type="entry name" value="PCF11-like"/>
</dbReference>
<dbReference type="AlphaFoldDB" id="A0A167CDR9"/>
<dbReference type="GO" id="GO:0000993">
    <property type="term" value="F:RNA polymerase II complex binding"/>
    <property type="evidence" value="ECO:0007669"/>
    <property type="project" value="InterPro"/>
</dbReference>
<gene>
    <name evidence="4" type="primary">PCF11</name>
    <name evidence="4" type="ORF">AWJ20_4380</name>
</gene>
<feature type="compositionally biased region" description="Gly residues" evidence="1">
    <location>
        <begin position="249"/>
        <end position="259"/>
    </location>
</feature>
<evidence type="ECO:0000259" key="2">
    <source>
        <dbReference type="Pfam" id="PF11526"/>
    </source>
</evidence>